<organism evidence="1">
    <name type="scientific">freshwater metagenome</name>
    <dbReference type="NCBI Taxonomy" id="449393"/>
    <lineage>
        <taxon>unclassified sequences</taxon>
        <taxon>metagenomes</taxon>
        <taxon>ecological metagenomes</taxon>
    </lineage>
</organism>
<accession>A0A6J7R3R5</accession>
<dbReference type="AlphaFoldDB" id="A0A6J7R3R5"/>
<evidence type="ECO:0000313" key="1">
    <source>
        <dbReference type="EMBL" id="CAB5022184.1"/>
    </source>
</evidence>
<reference evidence="1" key="1">
    <citation type="submission" date="2020-05" db="EMBL/GenBank/DDBJ databases">
        <authorList>
            <person name="Chiriac C."/>
            <person name="Salcher M."/>
            <person name="Ghai R."/>
            <person name="Kavagutti S V."/>
        </authorList>
    </citation>
    <scope>NUCLEOTIDE SEQUENCE</scope>
</reference>
<sequence>MRDGNLVNGLGRQGLGRQDRELLEADPDEDLREQCRELRLEPDRSWQALVRRRHAIGEQARDLLVGAILQQSGEEQVSGLEEREVLLVFNLAARKQPCRLEVEQGGCDNQEAARLIEIPRNALCTDVADELIGDPMQGKLGYLELVLGDERQEQLERSLEIPDVHREDRGLRSRLAVRRSDRLLGSASRSGHRARTSLASWRYASAPVLSGA</sequence>
<proteinExistence type="predicted"/>
<dbReference type="EMBL" id="CAFBPD010000277">
    <property type="protein sequence ID" value="CAB5022184.1"/>
    <property type="molecule type" value="Genomic_DNA"/>
</dbReference>
<name>A0A6J7R3R5_9ZZZZ</name>
<gene>
    <name evidence="1" type="ORF">UFOPK4061_01463</name>
</gene>
<protein>
    <submittedName>
        <fullName evidence="1">Unannotated protein</fullName>
    </submittedName>
</protein>